<dbReference type="Proteomes" id="UP000679722">
    <property type="component" value="Unassembled WGS sequence"/>
</dbReference>
<protein>
    <recommendedName>
        <fullName evidence="3">Methyl-accepting chemotaxis protein</fullName>
    </recommendedName>
</protein>
<dbReference type="RefSeq" id="WP_211537373.1">
    <property type="nucleotide sequence ID" value="NZ_JAGSSV010000024.1"/>
</dbReference>
<gene>
    <name evidence="1" type="ORF">J9B83_13615</name>
</gene>
<evidence type="ECO:0000313" key="1">
    <source>
        <dbReference type="EMBL" id="MBR7889951.1"/>
    </source>
</evidence>
<accession>A0ABS5HE69</accession>
<evidence type="ECO:0008006" key="3">
    <source>
        <dbReference type="Google" id="ProtNLM"/>
    </source>
</evidence>
<sequence>MNSFLSKSLKLNRLILFLALTATTITFVNSFYSNYEVQKEQLILQSIEGNQAYASKLAGTTEVFLGSVQQQLAYSTSFLADKMFDHQAMQDEANRLKYQTDSFNSVVVTNAEGVTLAASPETLNIVGRKLRSQAREDANKSRA</sequence>
<dbReference type="EMBL" id="JAGSSV010000024">
    <property type="protein sequence ID" value="MBR7889951.1"/>
    <property type="molecule type" value="Genomic_DNA"/>
</dbReference>
<reference evidence="2" key="1">
    <citation type="submission" date="2023-07" db="EMBL/GenBank/DDBJ databases">
        <title>Marinomonas vulgaris A79, complete genome.</title>
        <authorList>
            <person name="Ying J.-J."/>
        </authorList>
    </citation>
    <scope>NUCLEOTIDE SEQUENCE [LARGE SCALE GENOMIC DNA]</scope>
    <source>
        <strain evidence="2">A79</strain>
    </source>
</reference>
<comment type="caution">
    <text evidence="1">The sequence shown here is derived from an EMBL/GenBank/DDBJ whole genome shotgun (WGS) entry which is preliminary data.</text>
</comment>
<proteinExistence type="predicted"/>
<evidence type="ECO:0000313" key="2">
    <source>
        <dbReference type="Proteomes" id="UP000679722"/>
    </source>
</evidence>
<keyword evidence="2" id="KW-1185">Reference proteome</keyword>
<organism evidence="1 2">
    <name type="scientific">Marinomonas vulgaris</name>
    <dbReference type="NCBI Taxonomy" id="2823372"/>
    <lineage>
        <taxon>Bacteria</taxon>
        <taxon>Pseudomonadati</taxon>
        <taxon>Pseudomonadota</taxon>
        <taxon>Gammaproteobacteria</taxon>
        <taxon>Oceanospirillales</taxon>
        <taxon>Oceanospirillaceae</taxon>
        <taxon>Marinomonas</taxon>
    </lineage>
</organism>
<name>A0ABS5HE69_9GAMM</name>